<dbReference type="AlphaFoldDB" id="A0A830E2Q3"/>
<gene>
    <name evidence="1" type="ORF">GCM10007112_11360</name>
</gene>
<sequence length="81" mass="9636">MGIAYLGNNHIVYVMSTYSPYTDTEEFTYYLTTPETIIKDQWYYTINDTPYPTITTTTLLTILYETTTKQPRKQRNKTKFK</sequence>
<accession>A0A830E2Q3</accession>
<organism evidence="1 2">
    <name type="scientific">Vulcanisaeta souniana JCM 11219</name>
    <dbReference type="NCBI Taxonomy" id="1293586"/>
    <lineage>
        <taxon>Archaea</taxon>
        <taxon>Thermoproteota</taxon>
        <taxon>Thermoprotei</taxon>
        <taxon>Thermoproteales</taxon>
        <taxon>Thermoproteaceae</taxon>
        <taxon>Vulcanisaeta</taxon>
    </lineage>
</organism>
<name>A0A830E2Q3_9CREN</name>
<reference evidence="1" key="1">
    <citation type="journal article" date="2014" name="Int. J. Syst. Evol. Microbiol.">
        <title>Complete genome sequence of Corynebacterium casei LMG S-19264T (=DSM 44701T), isolated from a smear-ripened cheese.</title>
        <authorList>
            <consortium name="US DOE Joint Genome Institute (JGI-PGF)"/>
            <person name="Walter F."/>
            <person name="Albersmeier A."/>
            <person name="Kalinowski J."/>
            <person name="Ruckert C."/>
        </authorList>
    </citation>
    <scope>NUCLEOTIDE SEQUENCE</scope>
    <source>
        <strain evidence="1">JCM 11219</strain>
    </source>
</reference>
<comment type="caution">
    <text evidence="1">The sequence shown here is derived from an EMBL/GenBank/DDBJ whole genome shotgun (WGS) entry which is preliminary data.</text>
</comment>
<dbReference type="EMBL" id="BMNM01000004">
    <property type="protein sequence ID" value="GGI76273.1"/>
    <property type="molecule type" value="Genomic_DNA"/>
</dbReference>
<evidence type="ECO:0000313" key="1">
    <source>
        <dbReference type="EMBL" id="GGI76273.1"/>
    </source>
</evidence>
<dbReference type="Proteomes" id="UP000657075">
    <property type="component" value="Unassembled WGS sequence"/>
</dbReference>
<proteinExistence type="predicted"/>
<protein>
    <submittedName>
        <fullName evidence="1">Uncharacterized protein</fullName>
    </submittedName>
</protein>
<evidence type="ECO:0000313" key="2">
    <source>
        <dbReference type="Proteomes" id="UP000657075"/>
    </source>
</evidence>
<reference evidence="1" key="2">
    <citation type="submission" date="2020-09" db="EMBL/GenBank/DDBJ databases">
        <authorList>
            <person name="Sun Q."/>
            <person name="Ohkuma M."/>
        </authorList>
    </citation>
    <scope>NUCLEOTIDE SEQUENCE</scope>
    <source>
        <strain evidence="1">JCM 11219</strain>
    </source>
</reference>